<evidence type="ECO:0000313" key="7">
    <source>
        <dbReference type="Proteomes" id="UP001558652"/>
    </source>
</evidence>
<comment type="cofactor">
    <cofactor evidence="2">
        <name>FAD</name>
        <dbReference type="ChEBI" id="CHEBI:57692"/>
    </cofactor>
</comment>
<reference evidence="6 7" key="1">
    <citation type="submission" date="2024-07" db="EMBL/GenBank/DDBJ databases">
        <title>Chromosome-level genome assembly of the water stick insect Ranatra chinensis (Heteroptera: Nepidae).</title>
        <authorList>
            <person name="Liu X."/>
        </authorList>
    </citation>
    <scope>NUCLEOTIDE SEQUENCE [LARGE SCALE GENOMIC DNA]</scope>
    <source>
        <strain evidence="6">Cailab_2021Rc</strain>
        <tissue evidence="6">Muscle</tissue>
    </source>
</reference>
<name>A0ABD0YER0_9HEMI</name>
<evidence type="ECO:0000256" key="1">
    <source>
        <dbReference type="ARBA" id="ARBA00010790"/>
    </source>
</evidence>
<sequence>MDTRQLLPEYDFIVVGGGSAGAVVASRLSEVPHWRVLLIEAGPDENEISDVPSLAAYLQLSDVDWQYKTEPTGRACLGLKGGRCNWPRGKVLGGSSVLNYMLYVRGNRHDYDHWEAMGNPGWGYNQVLRYFKKSEDNRNNYLIGPYHSRGGYLTVQESPWRTPLVLAFVQSGEELGYENRDINGAKQTGFMIAQGTIRRGSRCSTTKAFLRPVRNRKNLHIAMKSHVTKILIDEATKRAYGVQFIRDGVKQGALVSKEVIMSAGSINTPQLLMLSGIGPKNHLLKLGIPVIKDLPVGYNLQDHVGMAGLTFLVDKPVAIVQNRLQAIPVTMEYVARESGPMTTLGGVEGLGFVNTKYANASIDYPDIQFHMAPASINSDDDAWTIMPLLLRPNSRGTVRLRSKNPFHYPLIDSNYFSHPQDILTIVEGVKIALKVARGKAFRQFNSRLHTLPIPGCHMWPFGSDKYWECAVRHLTMTIYHPVGTCKMGPKHDPEAVVDPRLRVYGTANIRVVDASIMPTIVSGNTNAPTIMIAEKGSDMIKQDWLRRGRRNRRTRA</sequence>
<dbReference type="InterPro" id="IPR007867">
    <property type="entry name" value="GMC_OxRtase_C"/>
</dbReference>
<dbReference type="Gene3D" id="3.30.560.10">
    <property type="entry name" value="Glucose Oxidase, domain 3"/>
    <property type="match status" value="1"/>
</dbReference>
<evidence type="ECO:0000313" key="6">
    <source>
        <dbReference type="EMBL" id="KAL1129798.1"/>
    </source>
</evidence>
<dbReference type="EMBL" id="JBFDAA010000008">
    <property type="protein sequence ID" value="KAL1129798.1"/>
    <property type="molecule type" value="Genomic_DNA"/>
</dbReference>
<evidence type="ECO:0000256" key="3">
    <source>
        <dbReference type="RuleBase" id="RU003968"/>
    </source>
</evidence>
<dbReference type="Pfam" id="PF05199">
    <property type="entry name" value="GMC_oxred_C"/>
    <property type="match status" value="1"/>
</dbReference>
<dbReference type="SUPFAM" id="SSF51905">
    <property type="entry name" value="FAD/NAD(P)-binding domain"/>
    <property type="match status" value="1"/>
</dbReference>
<dbReference type="PROSITE" id="PS00623">
    <property type="entry name" value="GMC_OXRED_1"/>
    <property type="match status" value="1"/>
</dbReference>
<dbReference type="SUPFAM" id="SSF54373">
    <property type="entry name" value="FAD-linked reductases, C-terminal domain"/>
    <property type="match status" value="1"/>
</dbReference>
<dbReference type="PIRSF" id="PIRSF000137">
    <property type="entry name" value="Alcohol_oxidase"/>
    <property type="match status" value="1"/>
</dbReference>
<gene>
    <name evidence="6" type="ORF">AAG570_012742</name>
</gene>
<feature type="domain" description="Glucose-methanol-choline oxidoreductase N-terminal" evidence="4">
    <location>
        <begin position="89"/>
        <end position="112"/>
    </location>
</feature>
<dbReference type="Gene3D" id="3.50.50.60">
    <property type="entry name" value="FAD/NAD(P)-binding domain"/>
    <property type="match status" value="1"/>
</dbReference>
<keyword evidence="7" id="KW-1185">Reference proteome</keyword>
<keyword evidence="2 3" id="KW-0274">FAD</keyword>
<proteinExistence type="inferred from homology"/>
<evidence type="ECO:0000259" key="4">
    <source>
        <dbReference type="PROSITE" id="PS00623"/>
    </source>
</evidence>
<protein>
    <recommendedName>
        <fullName evidence="4 5">Glucose-methanol-choline oxidoreductase N-terminal domain-containing protein</fullName>
    </recommendedName>
</protein>
<feature type="binding site" evidence="2">
    <location>
        <position position="91"/>
    </location>
    <ligand>
        <name>FAD</name>
        <dbReference type="ChEBI" id="CHEBI:57692"/>
    </ligand>
</feature>
<dbReference type="Pfam" id="PF00732">
    <property type="entry name" value="GMC_oxred_N"/>
    <property type="match status" value="1"/>
</dbReference>
<feature type="domain" description="Glucose-methanol-choline oxidoreductase N-terminal" evidence="5">
    <location>
        <begin position="264"/>
        <end position="278"/>
    </location>
</feature>
<dbReference type="InterPro" id="IPR000172">
    <property type="entry name" value="GMC_OxRdtase_N"/>
</dbReference>
<keyword evidence="3" id="KW-0285">Flavoprotein</keyword>
<organism evidence="6 7">
    <name type="scientific">Ranatra chinensis</name>
    <dbReference type="NCBI Taxonomy" id="642074"/>
    <lineage>
        <taxon>Eukaryota</taxon>
        <taxon>Metazoa</taxon>
        <taxon>Ecdysozoa</taxon>
        <taxon>Arthropoda</taxon>
        <taxon>Hexapoda</taxon>
        <taxon>Insecta</taxon>
        <taxon>Pterygota</taxon>
        <taxon>Neoptera</taxon>
        <taxon>Paraneoptera</taxon>
        <taxon>Hemiptera</taxon>
        <taxon>Heteroptera</taxon>
        <taxon>Panheteroptera</taxon>
        <taxon>Nepomorpha</taxon>
        <taxon>Nepidae</taxon>
        <taxon>Ranatrinae</taxon>
        <taxon>Ranatra</taxon>
    </lineage>
</organism>
<dbReference type="PANTHER" id="PTHR11552">
    <property type="entry name" value="GLUCOSE-METHANOL-CHOLINE GMC OXIDOREDUCTASE"/>
    <property type="match status" value="1"/>
</dbReference>
<comment type="caution">
    <text evidence="6">The sequence shown here is derived from an EMBL/GenBank/DDBJ whole genome shotgun (WGS) entry which is preliminary data.</text>
</comment>
<accession>A0ABD0YER0</accession>
<comment type="similarity">
    <text evidence="1 3">Belongs to the GMC oxidoreductase family.</text>
</comment>
<evidence type="ECO:0000256" key="2">
    <source>
        <dbReference type="PIRSR" id="PIRSR000137-2"/>
    </source>
</evidence>
<feature type="binding site" evidence="2">
    <location>
        <position position="227"/>
    </location>
    <ligand>
        <name>FAD</name>
        <dbReference type="ChEBI" id="CHEBI:57692"/>
    </ligand>
</feature>
<dbReference type="PANTHER" id="PTHR11552:SF215">
    <property type="entry name" value="FI02019P"/>
    <property type="match status" value="1"/>
</dbReference>
<dbReference type="Proteomes" id="UP001558652">
    <property type="component" value="Unassembled WGS sequence"/>
</dbReference>
<dbReference type="AlphaFoldDB" id="A0ABD0YER0"/>
<dbReference type="InterPro" id="IPR012132">
    <property type="entry name" value="GMC_OxRdtase"/>
</dbReference>
<dbReference type="PROSITE" id="PS00624">
    <property type="entry name" value="GMC_OXRED_2"/>
    <property type="match status" value="1"/>
</dbReference>
<dbReference type="InterPro" id="IPR036188">
    <property type="entry name" value="FAD/NAD-bd_sf"/>
</dbReference>
<evidence type="ECO:0000259" key="5">
    <source>
        <dbReference type="PROSITE" id="PS00624"/>
    </source>
</evidence>